<dbReference type="RefSeq" id="WP_126447787.1">
    <property type="nucleotide sequence ID" value="NZ_CP034549.1"/>
</dbReference>
<organism evidence="1 2">
    <name type="scientific">Nonlabens ponticola</name>
    <dbReference type="NCBI Taxonomy" id="2496866"/>
    <lineage>
        <taxon>Bacteria</taxon>
        <taxon>Pseudomonadati</taxon>
        <taxon>Bacteroidota</taxon>
        <taxon>Flavobacteriia</taxon>
        <taxon>Flavobacteriales</taxon>
        <taxon>Flavobacteriaceae</taxon>
        <taxon>Nonlabens</taxon>
    </lineage>
</organism>
<keyword evidence="2" id="KW-1185">Reference proteome</keyword>
<protein>
    <recommendedName>
        <fullName evidence="3">Lipocalin-like domain-containing protein</fullName>
    </recommendedName>
</protein>
<gene>
    <name evidence="1" type="ORF">EJ995_09115</name>
</gene>
<dbReference type="EMBL" id="CP034549">
    <property type="protein sequence ID" value="AZQ44392.1"/>
    <property type="molecule type" value="Genomic_DNA"/>
</dbReference>
<accession>A0A3S9MZ71</accession>
<dbReference type="KEGG" id="noj:EJ995_09115"/>
<evidence type="ECO:0000313" key="2">
    <source>
        <dbReference type="Proteomes" id="UP000279600"/>
    </source>
</evidence>
<proteinExistence type="predicted"/>
<dbReference type="AlphaFoldDB" id="A0A3S9MZ71"/>
<sequence>MKYTVLFTLLICFTACKTDKTADLVEVIDCTDVKEGKFAYNDPIYGDWIIERKGDKNIETSPDTDLKIYSDIKWITDCEYELHVQDVGNSDNMAVVSSTIRILITEVTENGYKCIAYTNEGPQELEMIRVDG</sequence>
<evidence type="ECO:0008006" key="3">
    <source>
        <dbReference type="Google" id="ProtNLM"/>
    </source>
</evidence>
<dbReference type="Proteomes" id="UP000279600">
    <property type="component" value="Chromosome"/>
</dbReference>
<reference evidence="1 2" key="1">
    <citation type="submission" date="2018-12" db="EMBL/GenBank/DDBJ databases">
        <title>Complete genome of Nonlabens sp. MJ115.</title>
        <authorList>
            <person name="Choi H.S."/>
            <person name="Jung J."/>
        </authorList>
    </citation>
    <scope>NUCLEOTIDE SEQUENCE [LARGE SCALE GENOMIC DNA]</scope>
    <source>
        <strain evidence="1 2">MJ115</strain>
    </source>
</reference>
<name>A0A3S9MZ71_9FLAO</name>
<dbReference type="OrthoDB" id="1144076at2"/>
<evidence type="ECO:0000313" key="1">
    <source>
        <dbReference type="EMBL" id="AZQ44392.1"/>
    </source>
</evidence>